<reference evidence="4 5" key="1">
    <citation type="journal article" date="2011" name="EMBO J.">
        <title>Structural diversity of bacterial flagellar motors.</title>
        <authorList>
            <person name="Chen S."/>
            <person name="Beeby M."/>
            <person name="Murphy G.E."/>
            <person name="Leadbetter J.R."/>
            <person name="Hendrixson D.R."/>
            <person name="Briegel A."/>
            <person name="Li Z."/>
            <person name="Shi J."/>
            <person name="Tocheva E.I."/>
            <person name="Muller A."/>
            <person name="Dobro M.J."/>
            <person name="Jensen G.J."/>
        </authorList>
    </citation>
    <scope>NUCLEOTIDE SEQUENCE [LARGE SCALE GENOMIC DNA]</scope>
    <source>
        <strain evidence="4 5">DSM 6540</strain>
    </source>
</reference>
<evidence type="ECO:0000313" key="5">
    <source>
        <dbReference type="Proteomes" id="UP000003240"/>
    </source>
</evidence>
<dbReference type="InterPro" id="IPR050624">
    <property type="entry name" value="HTH-type_Tx_Regulator"/>
</dbReference>
<feature type="domain" description="HTH tetR-type" evidence="3">
    <location>
        <begin position="9"/>
        <end position="69"/>
    </location>
</feature>
<dbReference type="PROSITE" id="PS01081">
    <property type="entry name" value="HTH_TETR_1"/>
    <property type="match status" value="1"/>
</dbReference>
<dbReference type="Pfam" id="PF00440">
    <property type="entry name" value="TetR_N"/>
    <property type="match status" value="1"/>
</dbReference>
<protein>
    <submittedName>
        <fullName evidence="4">TetR family transcriptional regulator</fullName>
    </submittedName>
</protein>
<dbReference type="PRINTS" id="PR00455">
    <property type="entry name" value="HTHTETR"/>
</dbReference>
<accession>F7NFR2</accession>
<evidence type="ECO:0000256" key="2">
    <source>
        <dbReference type="PROSITE-ProRule" id="PRU00335"/>
    </source>
</evidence>
<keyword evidence="5" id="KW-1185">Reference proteome</keyword>
<dbReference type="Proteomes" id="UP000003240">
    <property type="component" value="Unassembled WGS sequence"/>
</dbReference>
<dbReference type="PANTHER" id="PTHR43479">
    <property type="entry name" value="ACREF/ENVCD OPERON REPRESSOR-RELATED"/>
    <property type="match status" value="1"/>
</dbReference>
<feature type="DNA-binding region" description="H-T-H motif" evidence="2">
    <location>
        <begin position="32"/>
        <end position="51"/>
    </location>
</feature>
<dbReference type="InterPro" id="IPR009057">
    <property type="entry name" value="Homeodomain-like_sf"/>
</dbReference>
<name>F7NFR2_9FIRM</name>
<evidence type="ECO:0000259" key="3">
    <source>
        <dbReference type="PROSITE" id="PS50977"/>
    </source>
</evidence>
<proteinExistence type="predicted"/>
<dbReference type="SUPFAM" id="SSF46689">
    <property type="entry name" value="Homeodomain-like"/>
    <property type="match status" value="1"/>
</dbReference>
<dbReference type="InterPro" id="IPR023772">
    <property type="entry name" value="DNA-bd_HTH_TetR-type_CS"/>
</dbReference>
<dbReference type="Gene3D" id="1.10.357.10">
    <property type="entry name" value="Tetracycline Repressor, domain 2"/>
    <property type="match status" value="1"/>
</dbReference>
<evidence type="ECO:0000313" key="4">
    <source>
        <dbReference type="EMBL" id="EGO65125.1"/>
    </source>
</evidence>
<dbReference type="GO" id="GO:0003677">
    <property type="term" value="F:DNA binding"/>
    <property type="evidence" value="ECO:0007669"/>
    <property type="project" value="UniProtKB-UniRule"/>
</dbReference>
<sequence length="216" mass="24325">MARIPQDPQIRIDEILDTAEPLFLANGYRKTTILDITKKMGVAKGMVYYYFKSKEEILEGLVNRRFSVLLADITQMAYSNDFTPPRKIELILNAIIHSAQEKDGLLLDILSDEQNIHIKNKMVRQAALVLNPSLLKIIEEGTQKEWFHPSQPDIAVNFILSTLRCITDAMSDKASGEQMACYLKTAESLIATVLAMPDNALCLSLEQKQFHLNSVG</sequence>
<dbReference type="InterPro" id="IPR001647">
    <property type="entry name" value="HTH_TetR"/>
</dbReference>
<gene>
    <name evidence="4" type="ORF">ALO_04468</name>
</gene>
<dbReference type="STRING" id="1009370.ALO_04468"/>
<dbReference type="OrthoDB" id="9814200at2"/>
<dbReference type="PANTHER" id="PTHR43479:SF11">
    <property type="entry name" value="ACREF_ENVCD OPERON REPRESSOR-RELATED"/>
    <property type="match status" value="1"/>
</dbReference>
<keyword evidence="1 2" id="KW-0238">DNA-binding</keyword>
<comment type="caution">
    <text evidence="4">The sequence shown here is derived from an EMBL/GenBank/DDBJ whole genome shotgun (WGS) entry which is preliminary data.</text>
</comment>
<dbReference type="RefSeq" id="WP_004573112.1">
    <property type="nucleotide sequence ID" value="NZ_AFGF01000032.1"/>
</dbReference>
<dbReference type="AlphaFoldDB" id="F7NFR2"/>
<organism evidence="4 5">
    <name type="scientific">Acetonema longum DSM 6540</name>
    <dbReference type="NCBI Taxonomy" id="1009370"/>
    <lineage>
        <taxon>Bacteria</taxon>
        <taxon>Bacillati</taxon>
        <taxon>Bacillota</taxon>
        <taxon>Negativicutes</taxon>
        <taxon>Acetonemataceae</taxon>
        <taxon>Acetonema</taxon>
    </lineage>
</organism>
<dbReference type="EMBL" id="AFGF01000032">
    <property type="protein sequence ID" value="EGO65125.1"/>
    <property type="molecule type" value="Genomic_DNA"/>
</dbReference>
<dbReference type="eggNOG" id="COG1309">
    <property type="taxonomic scope" value="Bacteria"/>
</dbReference>
<dbReference type="PROSITE" id="PS50977">
    <property type="entry name" value="HTH_TETR_2"/>
    <property type="match status" value="1"/>
</dbReference>
<evidence type="ECO:0000256" key="1">
    <source>
        <dbReference type="ARBA" id="ARBA00023125"/>
    </source>
</evidence>